<name>A0A6A1UQH9_9ROSI</name>
<feature type="region of interest" description="Disordered" evidence="1">
    <location>
        <begin position="1"/>
        <end position="27"/>
    </location>
</feature>
<keyword evidence="3" id="KW-1185">Reference proteome</keyword>
<comment type="caution">
    <text evidence="2">The sequence shown here is derived from an EMBL/GenBank/DDBJ whole genome shotgun (WGS) entry which is preliminary data.</text>
</comment>
<protein>
    <submittedName>
        <fullName evidence="2">Uncharacterized protein</fullName>
    </submittedName>
</protein>
<sequence length="85" mass="9820">MSKHQHSTTTSSSPLSSTQQAPGSSDEYVRLEEQWAEILTRFVIVERDVAFPDFEEMKFEERSIRIVMDTVAQLEIRVCIIFITP</sequence>
<proteinExistence type="predicted"/>
<organism evidence="2 3">
    <name type="scientific">Morella rubra</name>
    <name type="common">Chinese bayberry</name>
    <dbReference type="NCBI Taxonomy" id="262757"/>
    <lineage>
        <taxon>Eukaryota</taxon>
        <taxon>Viridiplantae</taxon>
        <taxon>Streptophyta</taxon>
        <taxon>Embryophyta</taxon>
        <taxon>Tracheophyta</taxon>
        <taxon>Spermatophyta</taxon>
        <taxon>Magnoliopsida</taxon>
        <taxon>eudicotyledons</taxon>
        <taxon>Gunneridae</taxon>
        <taxon>Pentapetalae</taxon>
        <taxon>rosids</taxon>
        <taxon>fabids</taxon>
        <taxon>Fagales</taxon>
        <taxon>Myricaceae</taxon>
        <taxon>Morella</taxon>
    </lineage>
</organism>
<accession>A0A6A1UQH9</accession>
<evidence type="ECO:0000256" key="1">
    <source>
        <dbReference type="SAM" id="MobiDB-lite"/>
    </source>
</evidence>
<dbReference type="EMBL" id="RXIC02000026">
    <property type="protein sequence ID" value="KAB1202531.1"/>
    <property type="molecule type" value="Genomic_DNA"/>
</dbReference>
<dbReference type="Proteomes" id="UP000516437">
    <property type="component" value="Chromosome 8"/>
</dbReference>
<evidence type="ECO:0000313" key="3">
    <source>
        <dbReference type="Proteomes" id="UP000516437"/>
    </source>
</evidence>
<gene>
    <name evidence="2" type="ORF">CJ030_MR8G004983</name>
</gene>
<feature type="compositionally biased region" description="Low complexity" evidence="1">
    <location>
        <begin position="7"/>
        <end position="18"/>
    </location>
</feature>
<evidence type="ECO:0000313" key="2">
    <source>
        <dbReference type="EMBL" id="KAB1202531.1"/>
    </source>
</evidence>
<reference evidence="2 3" key="1">
    <citation type="journal article" date="2019" name="Plant Biotechnol. J.">
        <title>The red bayberry genome and genetic basis of sex determination.</title>
        <authorList>
            <person name="Jia H.M."/>
            <person name="Jia H.J."/>
            <person name="Cai Q.L."/>
            <person name="Wang Y."/>
            <person name="Zhao H.B."/>
            <person name="Yang W.F."/>
            <person name="Wang G.Y."/>
            <person name="Li Y.H."/>
            <person name="Zhan D.L."/>
            <person name="Shen Y.T."/>
            <person name="Niu Q.F."/>
            <person name="Chang L."/>
            <person name="Qiu J."/>
            <person name="Zhao L."/>
            <person name="Xie H.B."/>
            <person name="Fu W.Y."/>
            <person name="Jin J."/>
            <person name="Li X.W."/>
            <person name="Jiao Y."/>
            <person name="Zhou C.C."/>
            <person name="Tu T."/>
            <person name="Chai C.Y."/>
            <person name="Gao J.L."/>
            <person name="Fan L.J."/>
            <person name="van de Weg E."/>
            <person name="Wang J.Y."/>
            <person name="Gao Z.S."/>
        </authorList>
    </citation>
    <scope>NUCLEOTIDE SEQUENCE [LARGE SCALE GENOMIC DNA]</scope>
    <source>
        <tissue evidence="2">Leaves</tissue>
    </source>
</reference>
<dbReference type="AlphaFoldDB" id="A0A6A1UQH9"/>